<organism evidence="1 2">
    <name type="scientific">Pavo cristatus</name>
    <name type="common">Indian peafowl</name>
    <name type="synonym">Blue peafowl</name>
    <dbReference type="NCBI Taxonomy" id="9049"/>
    <lineage>
        <taxon>Eukaryota</taxon>
        <taxon>Metazoa</taxon>
        <taxon>Chordata</taxon>
        <taxon>Craniata</taxon>
        <taxon>Vertebrata</taxon>
        <taxon>Euteleostomi</taxon>
        <taxon>Archelosauria</taxon>
        <taxon>Archosauria</taxon>
        <taxon>Dinosauria</taxon>
        <taxon>Saurischia</taxon>
        <taxon>Theropoda</taxon>
        <taxon>Coelurosauria</taxon>
        <taxon>Aves</taxon>
        <taxon>Neognathae</taxon>
        <taxon>Galloanserae</taxon>
        <taxon>Galliformes</taxon>
        <taxon>Phasianidae</taxon>
        <taxon>Phasianinae</taxon>
        <taxon>Pavo</taxon>
    </lineage>
</organism>
<evidence type="ECO:0000313" key="1">
    <source>
        <dbReference type="Ensembl" id="ENSPSTP00000017271.1"/>
    </source>
</evidence>
<dbReference type="AlphaFoldDB" id="A0A8C9FS38"/>
<dbReference type="Ensembl" id="ENSPSTT00000018105.1">
    <property type="protein sequence ID" value="ENSPSTP00000017271.1"/>
    <property type="gene ID" value="ENSPSTG00000012352.1"/>
</dbReference>
<evidence type="ECO:0000313" key="2">
    <source>
        <dbReference type="Proteomes" id="UP000694428"/>
    </source>
</evidence>
<reference evidence="1" key="1">
    <citation type="submission" date="2025-08" db="UniProtKB">
        <authorList>
            <consortium name="Ensembl"/>
        </authorList>
    </citation>
    <scope>IDENTIFICATION</scope>
</reference>
<dbReference type="Proteomes" id="UP000694428">
    <property type="component" value="Unplaced"/>
</dbReference>
<protein>
    <submittedName>
        <fullName evidence="1">Uncharacterized protein</fullName>
    </submittedName>
</protein>
<sequence length="75" mass="8891">MTDDKDVLRDVWFGRIPTCFTLYQDEITEREAEPYYKKLFSSYSWNLLGVPYDHAVRVISLLSKFKNLVSLVKQI</sequence>
<proteinExistence type="predicted"/>
<name>A0A8C9FS38_PAVCR</name>
<accession>A0A8C9FS38</accession>
<reference evidence="1" key="2">
    <citation type="submission" date="2025-09" db="UniProtKB">
        <authorList>
            <consortium name="Ensembl"/>
        </authorList>
    </citation>
    <scope>IDENTIFICATION</scope>
</reference>
<keyword evidence="2" id="KW-1185">Reference proteome</keyword>